<dbReference type="GO" id="GO:0004425">
    <property type="term" value="F:indole-3-glycerol-phosphate synthase activity"/>
    <property type="evidence" value="ECO:0007669"/>
    <property type="project" value="UniProtKB-UniRule"/>
</dbReference>
<dbReference type="PATRIC" id="fig|1006576.9.peg.1062"/>
<evidence type="ECO:0000256" key="4">
    <source>
        <dbReference type="ARBA" id="ARBA00022793"/>
    </source>
</evidence>
<dbReference type="PANTHER" id="PTHR22854">
    <property type="entry name" value="TRYPTOPHAN BIOSYNTHESIS PROTEIN"/>
    <property type="match status" value="1"/>
</dbReference>
<name>A0A0C7NRA7_DEFTU</name>
<evidence type="ECO:0000256" key="2">
    <source>
        <dbReference type="ARBA" id="ARBA00004696"/>
    </source>
</evidence>
<feature type="coiled-coil region" evidence="9">
    <location>
        <begin position="7"/>
        <end position="34"/>
    </location>
</feature>
<dbReference type="Pfam" id="PF00218">
    <property type="entry name" value="IGPS"/>
    <property type="match status" value="1"/>
</dbReference>
<dbReference type="InterPro" id="IPR013785">
    <property type="entry name" value="Aldolase_TIM"/>
</dbReference>
<dbReference type="UniPathway" id="UPA00035">
    <property type="reaction ID" value="UER00043"/>
</dbReference>
<dbReference type="InterPro" id="IPR001468">
    <property type="entry name" value="Indole-3-GlycerolPSynthase_CS"/>
</dbReference>
<dbReference type="EMBL" id="LN824141">
    <property type="protein sequence ID" value="CEP78367.1"/>
    <property type="molecule type" value="Genomic_DNA"/>
</dbReference>
<dbReference type="HOGENOM" id="CLU_034247_2_0_0"/>
<gene>
    <name evidence="8 11" type="primary">trpC</name>
    <name evidence="11" type="ORF">DTL3_1063</name>
</gene>
<keyword evidence="3 8" id="KW-0028">Amino-acid biosynthesis</keyword>
<evidence type="ECO:0000313" key="12">
    <source>
        <dbReference type="Proteomes" id="UP000032809"/>
    </source>
</evidence>
<dbReference type="Proteomes" id="UP000032809">
    <property type="component" value="Chromosome I"/>
</dbReference>
<dbReference type="PROSITE" id="PS00614">
    <property type="entry name" value="IGPS"/>
    <property type="match status" value="1"/>
</dbReference>
<evidence type="ECO:0000256" key="9">
    <source>
        <dbReference type="SAM" id="Coils"/>
    </source>
</evidence>
<dbReference type="FunFam" id="3.20.20.70:FF:000024">
    <property type="entry name" value="Indole-3-glycerol phosphate synthase"/>
    <property type="match status" value="1"/>
</dbReference>
<evidence type="ECO:0000313" key="11">
    <source>
        <dbReference type="EMBL" id="CEP78367.1"/>
    </source>
</evidence>
<dbReference type="NCBIfam" id="NF001377">
    <property type="entry name" value="PRK00278.2-4"/>
    <property type="match status" value="1"/>
</dbReference>
<dbReference type="KEGG" id="dtn:DTL3_1063"/>
<evidence type="ECO:0000259" key="10">
    <source>
        <dbReference type="Pfam" id="PF00218"/>
    </source>
</evidence>
<keyword evidence="6 8" id="KW-0057">Aromatic amino acid biosynthesis</keyword>
<dbReference type="OrthoDB" id="9804217at2"/>
<dbReference type="InterPro" id="IPR013798">
    <property type="entry name" value="Indole-3-glycerol_P_synth_dom"/>
</dbReference>
<dbReference type="PANTHER" id="PTHR22854:SF2">
    <property type="entry name" value="INDOLE-3-GLYCEROL-PHOSPHATE SYNTHASE"/>
    <property type="match status" value="1"/>
</dbReference>
<keyword evidence="7 8" id="KW-0456">Lyase</keyword>
<feature type="domain" description="Indole-3-glycerol phosphate synthase" evidence="10">
    <location>
        <begin position="14"/>
        <end position="244"/>
    </location>
</feature>
<dbReference type="STRING" id="1006576.DTL3_1063"/>
<dbReference type="CDD" id="cd00331">
    <property type="entry name" value="IGPS"/>
    <property type="match status" value="1"/>
</dbReference>
<dbReference type="InterPro" id="IPR045186">
    <property type="entry name" value="Indole-3-glycerol_P_synth"/>
</dbReference>
<reference evidence="12" key="1">
    <citation type="submission" date="2014-11" db="EMBL/GenBank/DDBJ databases">
        <authorList>
            <person name="Wibberg D."/>
        </authorList>
    </citation>
    <scope>NUCLEOTIDE SEQUENCE [LARGE SCALE GENOMIC DNA]</scope>
    <source>
        <strain evidence="12">L3</strain>
    </source>
</reference>
<dbReference type="AlphaFoldDB" id="A0A0C7NRA7"/>
<comment type="similarity">
    <text evidence="8">Belongs to the TrpC family.</text>
</comment>
<keyword evidence="12" id="KW-1185">Reference proteome</keyword>
<proteinExistence type="inferred from homology"/>
<evidence type="ECO:0000256" key="1">
    <source>
        <dbReference type="ARBA" id="ARBA00001633"/>
    </source>
</evidence>
<keyword evidence="5 8" id="KW-0822">Tryptophan biosynthesis</keyword>
<dbReference type="EC" id="4.1.1.48" evidence="8"/>
<evidence type="ECO:0000256" key="8">
    <source>
        <dbReference type="HAMAP-Rule" id="MF_00134"/>
    </source>
</evidence>
<evidence type="ECO:0000256" key="5">
    <source>
        <dbReference type="ARBA" id="ARBA00022822"/>
    </source>
</evidence>
<sequence>MFLQEIIKTKNEELSKLTQKKRSLKSALKKSELTLIAEIKKASPSKGLISKNFDPEKQLQAYSQGGADAISILTDEKYFNGSTEILRQLRGKTSLPILRKEFIIHPLQIYESLFLGADIVLLIAAILTKQQIISFLDISNQLGLEALVEVHDHDDLEKIIDTKTEILGINNRNLDNFTVDITNTEKIINELEKMNIRNNFYIVSESGVKDKNDVDYLESLGVNGVLIGEALMKSNKPQEKIKELFPKKEHVRNG</sequence>
<keyword evidence="9" id="KW-0175">Coiled coil</keyword>
<dbReference type="GO" id="GO:0004640">
    <property type="term" value="F:phosphoribosylanthranilate isomerase activity"/>
    <property type="evidence" value="ECO:0007669"/>
    <property type="project" value="TreeGrafter"/>
</dbReference>
<comment type="catalytic activity">
    <reaction evidence="1 8">
        <text>1-(2-carboxyphenylamino)-1-deoxy-D-ribulose 5-phosphate + H(+) = (1S,2R)-1-C-(indol-3-yl)glycerol 3-phosphate + CO2 + H2O</text>
        <dbReference type="Rhea" id="RHEA:23476"/>
        <dbReference type="ChEBI" id="CHEBI:15377"/>
        <dbReference type="ChEBI" id="CHEBI:15378"/>
        <dbReference type="ChEBI" id="CHEBI:16526"/>
        <dbReference type="ChEBI" id="CHEBI:58613"/>
        <dbReference type="ChEBI" id="CHEBI:58866"/>
        <dbReference type="EC" id="4.1.1.48"/>
    </reaction>
</comment>
<dbReference type="SUPFAM" id="SSF51366">
    <property type="entry name" value="Ribulose-phoshate binding barrel"/>
    <property type="match status" value="1"/>
</dbReference>
<evidence type="ECO:0000256" key="6">
    <source>
        <dbReference type="ARBA" id="ARBA00023141"/>
    </source>
</evidence>
<dbReference type="InterPro" id="IPR011060">
    <property type="entry name" value="RibuloseP-bd_barrel"/>
</dbReference>
<dbReference type="GO" id="GO:0000162">
    <property type="term" value="P:L-tryptophan biosynthetic process"/>
    <property type="evidence" value="ECO:0007669"/>
    <property type="project" value="UniProtKB-UniRule"/>
</dbReference>
<evidence type="ECO:0000256" key="7">
    <source>
        <dbReference type="ARBA" id="ARBA00023239"/>
    </source>
</evidence>
<dbReference type="RefSeq" id="WP_045087835.1">
    <property type="nucleotide sequence ID" value="NZ_LN824141.1"/>
</dbReference>
<accession>A0A0C7NRA7</accession>
<evidence type="ECO:0000256" key="3">
    <source>
        <dbReference type="ARBA" id="ARBA00022605"/>
    </source>
</evidence>
<comment type="pathway">
    <text evidence="2 8">Amino-acid biosynthesis; L-tryptophan biosynthesis; L-tryptophan from chorismate: step 4/5.</text>
</comment>
<keyword evidence="4 8" id="KW-0210">Decarboxylase</keyword>
<protein>
    <recommendedName>
        <fullName evidence="8">Indole-3-glycerol phosphate synthase</fullName>
        <shortName evidence="8">IGPS</shortName>
        <ecNumber evidence="8">4.1.1.48</ecNumber>
    </recommendedName>
</protein>
<dbReference type="HAMAP" id="MF_00134_B">
    <property type="entry name" value="IGPS_B"/>
    <property type="match status" value="1"/>
</dbReference>
<organism evidence="11 12">
    <name type="scientific">Defluviitoga tunisiensis</name>
    <dbReference type="NCBI Taxonomy" id="1006576"/>
    <lineage>
        <taxon>Bacteria</taxon>
        <taxon>Thermotogati</taxon>
        <taxon>Thermotogota</taxon>
        <taxon>Thermotogae</taxon>
        <taxon>Petrotogales</taxon>
        <taxon>Petrotogaceae</taxon>
        <taxon>Defluviitoga</taxon>
    </lineage>
</organism>
<dbReference type="Gene3D" id="3.20.20.70">
    <property type="entry name" value="Aldolase class I"/>
    <property type="match status" value="1"/>
</dbReference>